<dbReference type="Proteomes" id="UP000192328">
    <property type="component" value="Unassembled WGS sequence"/>
</dbReference>
<organism evidence="1 2">
    <name type="scientific">Aristaeella lactis</name>
    <dbReference type="NCBI Taxonomy" id="3046383"/>
    <lineage>
        <taxon>Bacteria</taxon>
        <taxon>Bacillati</taxon>
        <taxon>Bacillota</taxon>
        <taxon>Clostridia</taxon>
        <taxon>Eubacteriales</taxon>
        <taxon>Aristaeellaceae</taxon>
        <taxon>Aristaeella</taxon>
    </lineage>
</organism>
<evidence type="ECO:0000313" key="2">
    <source>
        <dbReference type="Proteomes" id="UP000192328"/>
    </source>
</evidence>
<proteinExistence type="predicted"/>
<accession>A0AC61PMS3</accession>
<gene>
    <name evidence="1" type="ORF">SAMN06297397_2079</name>
</gene>
<protein>
    <submittedName>
        <fullName evidence="1">Uncharacterized protein</fullName>
    </submittedName>
</protein>
<comment type="caution">
    <text evidence="1">The sequence shown here is derived from an EMBL/GenBank/DDBJ whole genome shotgun (WGS) entry which is preliminary data.</text>
</comment>
<reference evidence="1" key="1">
    <citation type="submission" date="2017-04" db="EMBL/GenBank/DDBJ databases">
        <authorList>
            <person name="Varghese N."/>
            <person name="Submissions S."/>
        </authorList>
    </citation>
    <scope>NUCLEOTIDE SEQUENCE</scope>
    <source>
        <strain evidence="1">WTE2008</strain>
    </source>
</reference>
<evidence type="ECO:0000313" key="1">
    <source>
        <dbReference type="EMBL" id="SMC70865.1"/>
    </source>
</evidence>
<sequence length="51" mass="5899">MNNKYDPLSKAKKGERPQDPPQESPKDCPEATVLISVDDFYDLLMEQQEQM</sequence>
<dbReference type="EMBL" id="FWXZ01000004">
    <property type="protein sequence ID" value="SMC70865.1"/>
    <property type="molecule type" value="Genomic_DNA"/>
</dbReference>
<keyword evidence="2" id="KW-1185">Reference proteome</keyword>
<name>A0AC61PMS3_9FIRM</name>